<dbReference type="GO" id="GO:0005886">
    <property type="term" value="C:plasma membrane"/>
    <property type="evidence" value="ECO:0007669"/>
    <property type="project" value="TreeGrafter"/>
</dbReference>
<dbReference type="EMBL" id="LNIX01000019">
    <property type="protein sequence ID" value="OXA44522.1"/>
    <property type="molecule type" value="Genomic_DNA"/>
</dbReference>
<sequence length="434" mass="49131">MEIERDIEMQAGPADDGSDVVGLSIRRRIYRLMLNKLKRKQNNLKIRWRNFMQYEPSQESPCVRVFQKIPGLRQSAQAGIHVLLSYYFKVKKGVEIESPDGLRWNKNDVDGVLKVIDQACSYSTTYADKNGVEDEDNGNTWFNYWVDKNGTGGLLDNVTDPAIKQLIIPFIKKIIKGCLLNGESFDCGILFKEHFSEWGSTCVFNGIPEEATRRNTTIQSELGGHTKEEISNWMKVDFDESIANIKKKKSGKGKPAIPWRQAAPGKSSGLKFVIKEELKDKACVHTDGTGFTLAINHPRDESQIQKFGTSLPYGKDIYISLYPEVLLAETDAKEIDIGRRGCYFSDDEGPARLTFYKKYSRQNCLEECFAKAVYEQCKCGRVTAPGLPGRILCSPNQMDCVRDKENAMYNEGLNEVCPLCRPNCQDTKYRTSVT</sequence>
<dbReference type="OrthoDB" id="6021021at2759"/>
<comment type="subcellular location">
    <subcellularLocation>
        <location evidence="1">Membrane</location>
        <topology evidence="1">Multi-pass membrane protein</topology>
    </subcellularLocation>
</comment>
<evidence type="ECO:0000256" key="5">
    <source>
        <dbReference type="ARBA" id="ARBA00022692"/>
    </source>
</evidence>
<evidence type="ECO:0000256" key="2">
    <source>
        <dbReference type="ARBA" id="ARBA00007193"/>
    </source>
</evidence>
<proteinExistence type="inferred from homology"/>
<dbReference type="InterPro" id="IPR001873">
    <property type="entry name" value="ENaC"/>
</dbReference>
<evidence type="ECO:0000256" key="7">
    <source>
        <dbReference type="ARBA" id="ARBA00023053"/>
    </source>
</evidence>
<evidence type="ECO:0000256" key="1">
    <source>
        <dbReference type="ARBA" id="ARBA00004141"/>
    </source>
</evidence>
<keyword evidence="11 12" id="KW-0407">Ion channel</keyword>
<protein>
    <submittedName>
        <fullName evidence="13">Pickpocket protein 28</fullName>
    </submittedName>
</protein>
<evidence type="ECO:0000256" key="3">
    <source>
        <dbReference type="ARBA" id="ARBA00022448"/>
    </source>
</evidence>
<dbReference type="AlphaFoldDB" id="A0A226DG61"/>
<dbReference type="PANTHER" id="PTHR11690">
    <property type="entry name" value="AMILORIDE-SENSITIVE SODIUM CHANNEL-RELATED"/>
    <property type="match status" value="1"/>
</dbReference>
<reference evidence="13 14" key="1">
    <citation type="submission" date="2015-12" db="EMBL/GenBank/DDBJ databases">
        <title>The genome of Folsomia candida.</title>
        <authorList>
            <person name="Faddeeva A."/>
            <person name="Derks M.F."/>
            <person name="Anvar Y."/>
            <person name="Smit S."/>
            <person name="Van Straalen N."/>
            <person name="Roelofs D."/>
        </authorList>
    </citation>
    <scope>NUCLEOTIDE SEQUENCE [LARGE SCALE GENOMIC DNA]</scope>
    <source>
        <strain evidence="13 14">VU population</strain>
        <tissue evidence="13">Whole body</tissue>
    </source>
</reference>
<evidence type="ECO:0000256" key="11">
    <source>
        <dbReference type="ARBA" id="ARBA00023303"/>
    </source>
</evidence>
<dbReference type="Gene3D" id="1.10.287.820">
    <property type="entry name" value="Acid-sensing ion channel domain"/>
    <property type="match status" value="1"/>
</dbReference>
<evidence type="ECO:0000256" key="8">
    <source>
        <dbReference type="ARBA" id="ARBA00023065"/>
    </source>
</evidence>
<keyword evidence="5 12" id="KW-0812">Transmembrane</keyword>
<keyword evidence="4 12" id="KW-0894">Sodium channel</keyword>
<name>A0A226DG61_FOLCA</name>
<accession>A0A226DG61</accession>
<evidence type="ECO:0000256" key="9">
    <source>
        <dbReference type="ARBA" id="ARBA00023136"/>
    </source>
</evidence>
<dbReference type="GO" id="GO:0015280">
    <property type="term" value="F:ligand-gated sodium channel activity"/>
    <property type="evidence" value="ECO:0007669"/>
    <property type="project" value="TreeGrafter"/>
</dbReference>
<gene>
    <name evidence="13" type="ORF">Fcan01_20908</name>
</gene>
<keyword evidence="9" id="KW-0472">Membrane</keyword>
<keyword evidence="14" id="KW-1185">Reference proteome</keyword>
<comment type="caution">
    <text evidence="13">The sequence shown here is derived from an EMBL/GenBank/DDBJ whole genome shotgun (WGS) entry which is preliminary data.</text>
</comment>
<keyword evidence="6" id="KW-1133">Transmembrane helix</keyword>
<keyword evidence="7" id="KW-0915">Sodium</keyword>
<keyword evidence="10 12" id="KW-0739">Sodium transport</keyword>
<dbReference type="Proteomes" id="UP000198287">
    <property type="component" value="Unassembled WGS sequence"/>
</dbReference>
<evidence type="ECO:0000256" key="10">
    <source>
        <dbReference type="ARBA" id="ARBA00023201"/>
    </source>
</evidence>
<evidence type="ECO:0000256" key="12">
    <source>
        <dbReference type="RuleBase" id="RU000679"/>
    </source>
</evidence>
<evidence type="ECO:0000313" key="13">
    <source>
        <dbReference type="EMBL" id="OXA44522.1"/>
    </source>
</evidence>
<organism evidence="13 14">
    <name type="scientific">Folsomia candida</name>
    <name type="common">Springtail</name>
    <dbReference type="NCBI Taxonomy" id="158441"/>
    <lineage>
        <taxon>Eukaryota</taxon>
        <taxon>Metazoa</taxon>
        <taxon>Ecdysozoa</taxon>
        <taxon>Arthropoda</taxon>
        <taxon>Hexapoda</taxon>
        <taxon>Collembola</taxon>
        <taxon>Entomobryomorpha</taxon>
        <taxon>Isotomoidea</taxon>
        <taxon>Isotomidae</taxon>
        <taxon>Proisotominae</taxon>
        <taxon>Folsomia</taxon>
    </lineage>
</organism>
<keyword evidence="8 12" id="KW-0406">Ion transport</keyword>
<comment type="similarity">
    <text evidence="2 12">Belongs to the amiloride-sensitive sodium channel (TC 1.A.6) family.</text>
</comment>
<evidence type="ECO:0000256" key="6">
    <source>
        <dbReference type="ARBA" id="ARBA00022989"/>
    </source>
</evidence>
<evidence type="ECO:0000313" key="14">
    <source>
        <dbReference type="Proteomes" id="UP000198287"/>
    </source>
</evidence>
<keyword evidence="3 12" id="KW-0813">Transport</keyword>
<dbReference type="PANTHER" id="PTHR11690:SF300">
    <property type="entry name" value="PICKPOCKET PROTEIN 19"/>
    <property type="match status" value="1"/>
</dbReference>
<evidence type="ECO:0000256" key="4">
    <source>
        <dbReference type="ARBA" id="ARBA00022461"/>
    </source>
</evidence>
<dbReference type="Pfam" id="PF00858">
    <property type="entry name" value="ASC"/>
    <property type="match status" value="1"/>
</dbReference>